<sequence length="181" mass="21551">MYYVTNPNIADENNLYENIQLAFLIIAWFLSLIGLIKAKSFEYRYLLVGFFLLTFAFLLREMDFRDTQITGILYYLTTPDGALYTTLIVFFPYIIYSFYRISSIFPVVVAFLQTYNFYRFTLAAILLIIAGIFDRGWITSVHSLFLEEFLETIAWYVYLIAMYYMLPHKNFMQYSVFYKAN</sequence>
<dbReference type="OrthoDB" id="10016874at2"/>
<feature type="transmembrane region" description="Helical" evidence="1">
    <location>
        <begin position="149"/>
        <end position="166"/>
    </location>
</feature>
<name>F6DCL6_THICA</name>
<reference evidence="2 3" key="1">
    <citation type="submission" date="2011-05" db="EMBL/GenBank/DDBJ databases">
        <title>Complete sequence of Thioalkalimicrobium cyclicum ALM1.</title>
        <authorList>
            <consortium name="US DOE Joint Genome Institute"/>
            <person name="Lucas S."/>
            <person name="Han J."/>
            <person name="Lapidus A."/>
            <person name="Cheng J.-F."/>
            <person name="Goodwin L."/>
            <person name="Pitluck S."/>
            <person name="Peters L."/>
            <person name="Mikhailova N."/>
            <person name="Davenport K."/>
            <person name="Han C."/>
            <person name="Tapia R."/>
            <person name="Land M."/>
            <person name="Hauser L."/>
            <person name="Kyrpides N."/>
            <person name="Ivanova N."/>
            <person name="Pagani I."/>
            <person name="Kappler U."/>
            <person name="Woyke T."/>
        </authorList>
    </citation>
    <scope>NUCLEOTIDE SEQUENCE [LARGE SCALE GENOMIC DNA]</scope>
    <source>
        <strain evidence="3">DSM 14477 / JCM 11371 / ALM1</strain>
    </source>
</reference>
<keyword evidence="1" id="KW-0472">Membrane</keyword>
<gene>
    <name evidence="2" type="ordered locus">Thicy_0830</name>
</gene>
<keyword evidence="1" id="KW-0812">Transmembrane</keyword>
<dbReference type="HOGENOM" id="CLU_1488369_0_0_6"/>
<keyword evidence="3" id="KW-1185">Reference proteome</keyword>
<dbReference type="TCDB" id="9.B.2.6.4">
    <property type="family name" value="the integral membrane caax protease-2 (caax protease2) family"/>
</dbReference>
<organism evidence="2 3">
    <name type="scientific">Thiomicrospira cyclica (strain DSM 14477 / JCM 11371 / ALM1)</name>
    <name type="common">Thioalkalimicrobium cyclicum</name>
    <dbReference type="NCBI Taxonomy" id="717773"/>
    <lineage>
        <taxon>Bacteria</taxon>
        <taxon>Pseudomonadati</taxon>
        <taxon>Pseudomonadota</taxon>
        <taxon>Gammaproteobacteria</taxon>
        <taxon>Thiotrichales</taxon>
        <taxon>Piscirickettsiaceae</taxon>
        <taxon>Thiomicrospira</taxon>
    </lineage>
</organism>
<evidence type="ECO:0000313" key="2">
    <source>
        <dbReference type="EMBL" id="AEG31602.1"/>
    </source>
</evidence>
<dbReference type="EMBL" id="CP002776">
    <property type="protein sequence ID" value="AEG31602.1"/>
    <property type="molecule type" value="Genomic_DNA"/>
</dbReference>
<protein>
    <submittedName>
        <fullName evidence="2">Uncharacterized protein</fullName>
    </submittedName>
</protein>
<feature type="transmembrane region" description="Helical" evidence="1">
    <location>
        <begin position="43"/>
        <end position="60"/>
    </location>
</feature>
<accession>F6DCL6</accession>
<dbReference type="KEGG" id="tcy:Thicy_0830"/>
<evidence type="ECO:0000313" key="3">
    <source>
        <dbReference type="Proteomes" id="UP000009232"/>
    </source>
</evidence>
<feature type="transmembrane region" description="Helical" evidence="1">
    <location>
        <begin position="117"/>
        <end position="137"/>
    </location>
</feature>
<evidence type="ECO:0000256" key="1">
    <source>
        <dbReference type="SAM" id="Phobius"/>
    </source>
</evidence>
<dbReference type="RefSeq" id="WP_013835380.1">
    <property type="nucleotide sequence ID" value="NC_015581.1"/>
</dbReference>
<proteinExistence type="predicted"/>
<keyword evidence="1" id="KW-1133">Transmembrane helix</keyword>
<dbReference type="STRING" id="717773.Thicy_0830"/>
<dbReference type="Proteomes" id="UP000009232">
    <property type="component" value="Chromosome"/>
</dbReference>
<feature type="transmembrane region" description="Helical" evidence="1">
    <location>
        <begin position="20"/>
        <end position="36"/>
    </location>
</feature>
<feature type="transmembrane region" description="Helical" evidence="1">
    <location>
        <begin position="72"/>
        <end position="96"/>
    </location>
</feature>
<dbReference type="AlphaFoldDB" id="F6DCL6"/>